<comment type="caution">
    <text evidence="1">The sequence shown here is derived from an EMBL/GenBank/DDBJ whole genome shotgun (WGS) entry which is preliminary data.</text>
</comment>
<evidence type="ECO:0000313" key="2">
    <source>
        <dbReference type="Proteomes" id="UP000798662"/>
    </source>
</evidence>
<keyword evidence="2" id="KW-1185">Reference proteome</keyword>
<accession>A0ACC3CAZ4</accession>
<protein>
    <submittedName>
        <fullName evidence="1">Uncharacterized protein</fullName>
    </submittedName>
</protein>
<reference evidence="1" key="1">
    <citation type="submission" date="2019-11" db="EMBL/GenBank/DDBJ databases">
        <title>Nori genome reveals adaptations in red seaweeds to the harsh intertidal environment.</title>
        <authorList>
            <person name="Wang D."/>
            <person name="Mao Y."/>
        </authorList>
    </citation>
    <scope>NUCLEOTIDE SEQUENCE</scope>
    <source>
        <tissue evidence="1">Gametophyte</tissue>
    </source>
</reference>
<proteinExistence type="predicted"/>
<organism evidence="1 2">
    <name type="scientific">Pyropia yezoensis</name>
    <name type="common">Susabi-nori</name>
    <name type="synonym">Porphyra yezoensis</name>
    <dbReference type="NCBI Taxonomy" id="2788"/>
    <lineage>
        <taxon>Eukaryota</taxon>
        <taxon>Rhodophyta</taxon>
        <taxon>Bangiophyceae</taxon>
        <taxon>Bangiales</taxon>
        <taxon>Bangiaceae</taxon>
        <taxon>Pyropia</taxon>
    </lineage>
</organism>
<dbReference type="EMBL" id="CM020620">
    <property type="protein sequence ID" value="KAK1867248.1"/>
    <property type="molecule type" value="Genomic_DNA"/>
</dbReference>
<dbReference type="Proteomes" id="UP000798662">
    <property type="component" value="Chromosome 3"/>
</dbReference>
<sequence length="554" mass="58118">MVRGLSLVCRLPARSPRQLPLRPPCVMSPPATKTTAFVAAAAVWPQVGYGGCRSRPPVVLPRRARWADLPGGWRTAHRATRVGLPSAAGRHPLPPLPPPGELPTARPPSPACRKDAAAAAAEPSILSGQPPPPAGLASTPTSVRAGQVWYPAPRSGRLIAIGDVHGDVSALVAALLAGGLLTEDGHWGGGDAVLVQTGDVLDRWGEEREALSLLFRLQDEARAQGGAVHLLAGNHELECVASNPLTYAGRALNFKQPMSSALPGWPAWDEDGLWSAVDAHASSWLTTRRRELERKDAIWSRMELAYISGESKTAQEKAYRLAAFSVGSPLRAQLLERLQAIIVVGDVVFVHAHVSVEMLDAAAKAAAATAAAAAAAMNGKVDVCGTEDGQGNTASPLPQHPKTTSTSGAGATALNRALHDTLRGQKPDPHLYRLLDDALWQRVWSVPRGGRGDPGGVLDALSASALVVGHTPQERGITARHGGRVWCVDTAMSRGMFQGGVPEVVEFRYDDTGKLASPGGVRVLAGLGSRTDDGPGGAAAHVVDLNSRVVCDQD</sequence>
<evidence type="ECO:0000313" key="1">
    <source>
        <dbReference type="EMBL" id="KAK1867248.1"/>
    </source>
</evidence>
<gene>
    <name evidence="1" type="ORF">I4F81_009755</name>
</gene>
<name>A0ACC3CAZ4_PYRYE</name>